<reference evidence="1 2" key="1">
    <citation type="submission" date="2023-07" db="EMBL/GenBank/DDBJ databases">
        <title>Sorghum-associated microbial communities from plants grown in Nebraska, USA.</title>
        <authorList>
            <person name="Schachtman D."/>
        </authorList>
    </citation>
    <scope>NUCLEOTIDE SEQUENCE [LARGE SCALE GENOMIC DNA]</scope>
    <source>
        <strain evidence="1 2">DS1709</strain>
    </source>
</reference>
<dbReference type="EMBL" id="JAVDQS010000012">
    <property type="protein sequence ID" value="MDR6406436.1"/>
    <property type="molecule type" value="Genomic_DNA"/>
</dbReference>
<evidence type="ECO:0008006" key="3">
    <source>
        <dbReference type="Google" id="ProtNLM"/>
    </source>
</evidence>
<protein>
    <recommendedName>
        <fullName evidence="3">Bacteriocin-like protein</fullName>
    </recommendedName>
</protein>
<dbReference type="RefSeq" id="WP_181898064.1">
    <property type="nucleotide sequence ID" value="NZ_JAVDQS010000012.1"/>
</dbReference>
<organism evidence="1 2">
    <name type="scientific">Chryseobacterium geocarposphaerae</name>
    <dbReference type="NCBI Taxonomy" id="1416776"/>
    <lineage>
        <taxon>Bacteria</taxon>
        <taxon>Pseudomonadati</taxon>
        <taxon>Bacteroidota</taxon>
        <taxon>Flavobacteriia</taxon>
        <taxon>Flavobacteriales</taxon>
        <taxon>Weeksellaceae</taxon>
        <taxon>Chryseobacterium group</taxon>
        <taxon>Chryseobacterium</taxon>
    </lineage>
</organism>
<sequence length="51" mass="5668">MKKTIKQEKKLFLKKLQIMKISDMKVINGGYAAFEGNDDPITKPKTNGGGL</sequence>
<comment type="caution">
    <text evidence="1">The sequence shown here is derived from an EMBL/GenBank/DDBJ whole genome shotgun (WGS) entry which is preliminary data.</text>
</comment>
<gene>
    <name evidence="1" type="ORF">J2781_003396</name>
</gene>
<keyword evidence="2" id="KW-1185">Reference proteome</keyword>
<evidence type="ECO:0000313" key="1">
    <source>
        <dbReference type="EMBL" id="MDR6406436.1"/>
    </source>
</evidence>
<proteinExistence type="predicted"/>
<evidence type="ECO:0000313" key="2">
    <source>
        <dbReference type="Proteomes" id="UP001184853"/>
    </source>
</evidence>
<dbReference type="Proteomes" id="UP001184853">
    <property type="component" value="Unassembled WGS sequence"/>
</dbReference>
<accession>A0ABU1LI81</accession>
<name>A0ABU1LI81_9FLAO</name>